<dbReference type="InterPro" id="IPR011011">
    <property type="entry name" value="Znf_FYVE_PHD"/>
</dbReference>
<dbReference type="GO" id="GO:0034967">
    <property type="term" value="C:Set3 complex"/>
    <property type="evidence" value="ECO:0007669"/>
    <property type="project" value="TreeGrafter"/>
</dbReference>
<dbReference type="GO" id="GO:0008270">
    <property type="term" value="F:zinc ion binding"/>
    <property type="evidence" value="ECO:0007669"/>
    <property type="project" value="UniProtKB-KW"/>
</dbReference>
<dbReference type="InterPro" id="IPR013083">
    <property type="entry name" value="Znf_RING/FYVE/PHD"/>
</dbReference>
<feature type="region of interest" description="Disordered" evidence="5">
    <location>
        <begin position="590"/>
        <end position="627"/>
    </location>
</feature>
<feature type="compositionally biased region" description="Basic and acidic residues" evidence="5">
    <location>
        <begin position="363"/>
        <end position="388"/>
    </location>
</feature>
<reference evidence="8" key="1">
    <citation type="submission" date="2017-01" db="EMBL/GenBank/DDBJ databases">
        <authorList>
            <person name="Wang Y."/>
            <person name="White M."/>
            <person name="Kvist S."/>
            <person name="Moncalvo J.-M."/>
        </authorList>
    </citation>
    <scope>NUCLEOTIDE SEQUENCE [LARGE SCALE GENOMIC DNA]</scope>
    <source>
        <strain evidence="8">COL-18-3</strain>
    </source>
</reference>
<dbReference type="AlphaFoldDB" id="A0A1R1PTV9"/>
<keyword evidence="1" id="KW-0479">Metal-binding</keyword>
<dbReference type="Gene3D" id="3.30.40.10">
    <property type="entry name" value="Zinc/RING finger domain, C3HC4 (zinc finger)"/>
    <property type="match status" value="1"/>
</dbReference>
<name>A0A1R1PTV9_ZANCU</name>
<gene>
    <name evidence="7" type="ORF">AX774_g2072</name>
</gene>
<evidence type="ECO:0000256" key="1">
    <source>
        <dbReference type="ARBA" id="ARBA00022723"/>
    </source>
</evidence>
<dbReference type="OrthoDB" id="418595at2759"/>
<feature type="compositionally biased region" description="Polar residues" evidence="5">
    <location>
        <begin position="667"/>
        <end position="678"/>
    </location>
</feature>
<evidence type="ECO:0000256" key="5">
    <source>
        <dbReference type="SAM" id="MobiDB-lite"/>
    </source>
</evidence>
<dbReference type="GO" id="GO:0006355">
    <property type="term" value="P:regulation of DNA-templated transcription"/>
    <property type="evidence" value="ECO:0007669"/>
    <property type="project" value="TreeGrafter"/>
</dbReference>
<feature type="region of interest" description="Disordered" evidence="5">
    <location>
        <begin position="99"/>
        <end position="118"/>
    </location>
</feature>
<dbReference type="InterPro" id="IPR001965">
    <property type="entry name" value="Znf_PHD"/>
</dbReference>
<feature type="region of interest" description="Disordered" evidence="5">
    <location>
        <begin position="1"/>
        <end position="94"/>
    </location>
</feature>
<feature type="domain" description="Zinc finger PHD-type" evidence="6">
    <location>
        <begin position="143"/>
        <end position="188"/>
    </location>
</feature>
<protein>
    <submittedName>
        <fullName evidence="7">Putative histone deacetylase complex subunit cti6</fullName>
    </submittedName>
</protein>
<evidence type="ECO:0000313" key="7">
    <source>
        <dbReference type="EMBL" id="OMH84398.1"/>
    </source>
</evidence>
<organism evidence="7 8">
    <name type="scientific">Zancudomyces culisetae</name>
    <name type="common">Gut fungus</name>
    <name type="synonym">Smittium culisetae</name>
    <dbReference type="NCBI Taxonomy" id="1213189"/>
    <lineage>
        <taxon>Eukaryota</taxon>
        <taxon>Fungi</taxon>
        <taxon>Fungi incertae sedis</taxon>
        <taxon>Zoopagomycota</taxon>
        <taxon>Kickxellomycotina</taxon>
        <taxon>Harpellomycetes</taxon>
        <taxon>Harpellales</taxon>
        <taxon>Legeriomycetaceae</taxon>
        <taxon>Zancudomyces</taxon>
    </lineage>
</organism>
<feature type="compositionally biased region" description="Polar residues" evidence="5">
    <location>
        <begin position="247"/>
        <end position="261"/>
    </location>
</feature>
<feature type="compositionally biased region" description="Polar residues" evidence="5">
    <location>
        <begin position="304"/>
        <end position="323"/>
    </location>
</feature>
<proteinExistence type="predicted"/>
<dbReference type="InterPro" id="IPR019786">
    <property type="entry name" value="Zinc_finger_PHD-type_CS"/>
</dbReference>
<accession>A0A1R1PTV9</accession>
<feature type="region of interest" description="Disordered" evidence="5">
    <location>
        <begin position="236"/>
        <end position="393"/>
    </location>
</feature>
<dbReference type="PANTHER" id="PTHR46462">
    <property type="entry name" value="UPSET, ISOFORM A"/>
    <property type="match status" value="1"/>
</dbReference>
<dbReference type="PROSITE" id="PS01359">
    <property type="entry name" value="ZF_PHD_1"/>
    <property type="match status" value="1"/>
</dbReference>
<evidence type="ECO:0000313" key="8">
    <source>
        <dbReference type="Proteomes" id="UP000188320"/>
    </source>
</evidence>
<keyword evidence="8" id="KW-1185">Reference proteome</keyword>
<dbReference type="EMBL" id="LSSK01000203">
    <property type="protein sequence ID" value="OMH84398.1"/>
    <property type="molecule type" value="Genomic_DNA"/>
</dbReference>
<feature type="region of interest" description="Disordered" evidence="5">
    <location>
        <begin position="659"/>
        <end position="678"/>
    </location>
</feature>
<dbReference type="GO" id="GO:0070210">
    <property type="term" value="C:Rpd3L-Expanded complex"/>
    <property type="evidence" value="ECO:0007669"/>
    <property type="project" value="TreeGrafter"/>
</dbReference>
<dbReference type="PANTHER" id="PTHR46462:SF3">
    <property type="entry name" value="UPSET, ISOFORM A"/>
    <property type="match status" value="1"/>
</dbReference>
<dbReference type="GO" id="GO:0006325">
    <property type="term" value="P:chromatin organization"/>
    <property type="evidence" value="ECO:0007669"/>
    <property type="project" value="UniProtKB-KW"/>
</dbReference>
<dbReference type="SMART" id="SM00249">
    <property type="entry name" value="PHD"/>
    <property type="match status" value="1"/>
</dbReference>
<dbReference type="SUPFAM" id="SSF57903">
    <property type="entry name" value="FYVE/PHD zinc finger"/>
    <property type="match status" value="1"/>
</dbReference>
<evidence type="ECO:0000256" key="3">
    <source>
        <dbReference type="ARBA" id="ARBA00022833"/>
    </source>
</evidence>
<dbReference type="Proteomes" id="UP000188320">
    <property type="component" value="Unassembled WGS sequence"/>
</dbReference>
<keyword evidence="3" id="KW-0862">Zinc</keyword>
<feature type="compositionally biased region" description="Basic and acidic residues" evidence="5">
    <location>
        <begin position="15"/>
        <end position="28"/>
    </location>
</feature>
<keyword evidence="4" id="KW-0156">Chromatin regulator</keyword>
<dbReference type="Pfam" id="PF20826">
    <property type="entry name" value="PHD_5"/>
    <property type="match status" value="1"/>
</dbReference>
<sequence length="749" mass="81570">MQGISPGRKRTRPAKYMDMEPFDVEKDSSVVNGGVKKSTNNRSQPHAEGNGNGNGNGSSNGDVGRKRKRNGKRGIGKRGKEGSEQLDVSRLNGKFEVEDEEEEELCVGGGEGEGEGEGEVVTEAGHGFEQEYMEEEEDEGVVRCMCNNRNDYEMMIQCEECHVWQHTFCVGIRDEKNIPELYYCEECRAEDHPYINQRPRGVALAREAELWSTKVATGVRKAAMAATAALSAIGSSNTSFGIRPRSRNGSVTGSKDNNSTNKETKMQLIKKGGRKKRKKVSNEFADDIKENMVSSTRNRRRGVNSMSGLGTCPATSTSMNKQNDGLKKEGGEKQNGVVVKDKEITDEEVDIDDKGKKGSFTENKLKEEKGEEEEERKKVRVEETEKSKSSKQGKNKMMMVDILPPAIKSSSISNRQGSSSIKIRFPPARSSLNDMYKRSKQLIEYLETKQSELEMELAILEQSNYFDPDVCICGNNTGNARVSKQKKKSTLSLTQTEKPVSTAEDSSANIVSLVSTSTSSTVSTSSSTLAMATANGFSISPATSVPSTPIQTKSLNFLYEKSQSVCISNNIASAKNLSLIVPATITAPNSPQHFSSSSSHSNTIINGRSSRKTFSPPPHIPSTSTTDATVVSLPLDCSSQPRLNAYRNLLLEDQESSASAPSSSKSLVFNTQHPTSSSKSTATSFLFSSAKSHCSSASVSASTSASSAHSSTRPNSINCLYCHLNQARALFAQLDQLSTELVEFQKMCL</sequence>
<evidence type="ECO:0000256" key="4">
    <source>
        <dbReference type="ARBA" id="ARBA00022853"/>
    </source>
</evidence>
<feature type="compositionally biased region" description="Basic residues" evidence="5">
    <location>
        <begin position="65"/>
        <end position="77"/>
    </location>
</feature>
<evidence type="ECO:0000259" key="6">
    <source>
        <dbReference type="SMART" id="SM00249"/>
    </source>
</evidence>
<keyword evidence="2" id="KW-0863">Zinc-finger</keyword>
<evidence type="ECO:0000256" key="2">
    <source>
        <dbReference type="ARBA" id="ARBA00022771"/>
    </source>
</evidence>
<comment type="caution">
    <text evidence="7">The sequence shown here is derived from an EMBL/GenBank/DDBJ whole genome shotgun (WGS) entry which is preliminary data.</text>
</comment>